<evidence type="ECO:0000256" key="4">
    <source>
        <dbReference type="ARBA" id="ARBA00022976"/>
    </source>
</evidence>
<dbReference type="Pfam" id="PF10251">
    <property type="entry name" value="PEN-2"/>
    <property type="match status" value="1"/>
</dbReference>
<name>A0AAE2C558_9LAMI</name>
<dbReference type="GO" id="GO:0070765">
    <property type="term" value="C:gamma-secretase complex"/>
    <property type="evidence" value="ECO:0007669"/>
    <property type="project" value="TreeGrafter"/>
</dbReference>
<comment type="caution">
    <text evidence="8">The sequence shown here is derived from an EMBL/GenBank/DDBJ whole genome shotgun (WGS) entry which is preliminary data.</text>
</comment>
<dbReference type="PANTHER" id="PTHR16318:SF0">
    <property type="entry name" value="GAMMA-SECRETASE SUBUNIT PEN-2"/>
    <property type="match status" value="1"/>
</dbReference>
<reference evidence="8" key="1">
    <citation type="submission" date="2020-06" db="EMBL/GenBank/DDBJ databases">
        <authorList>
            <person name="Li T."/>
            <person name="Hu X."/>
            <person name="Zhang T."/>
            <person name="Song X."/>
            <person name="Zhang H."/>
            <person name="Dai N."/>
            <person name="Sheng W."/>
            <person name="Hou X."/>
            <person name="Wei L."/>
        </authorList>
    </citation>
    <scope>NUCLEOTIDE SEQUENCE</scope>
    <source>
        <strain evidence="8">K16</strain>
        <tissue evidence="8">Leaf</tissue>
    </source>
</reference>
<evidence type="ECO:0000256" key="2">
    <source>
        <dbReference type="ARBA" id="ARBA00009607"/>
    </source>
</evidence>
<dbReference type="Proteomes" id="UP001289374">
    <property type="component" value="Unassembled WGS sequence"/>
</dbReference>
<protein>
    <submittedName>
        <fullName evidence="8">Gamma-secretase subunit PEN-2</fullName>
    </submittedName>
</protein>
<proteinExistence type="inferred from homology"/>
<gene>
    <name evidence="8" type="ORF">Sango_0024700</name>
</gene>
<evidence type="ECO:0000256" key="5">
    <source>
        <dbReference type="ARBA" id="ARBA00022989"/>
    </source>
</evidence>
<comment type="subcellular location">
    <subcellularLocation>
        <location evidence="1">Membrane</location>
        <topology evidence="1">Multi-pass membrane protein</topology>
    </subcellularLocation>
</comment>
<evidence type="ECO:0000256" key="7">
    <source>
        <dbReference type="SAM" id="Phobius"/>
    </source>
</evidence>
<keyword evidence="9" id="KW-1185">Reference proteome</keyword>
<accession>A0AAE2C558</accession>
<dbReference type="PANTHER" id="PTHR16318">
    <property type="entry name" value="GAMMA-SECRETASE SUBUNIT PEN-2"/>
    <property type="match status" value="1"/>
</dbReference>
<feature type="transmembrane region" description="Helical" evidence="7">
    <location>
        <begin position="79"/>
        <end position="104"/>
    </location>
</feature>
<organism evidence="8 9">
    <name type="scientific">Sesamum angolense</name>
    <dbReference type="NCBI Taxonomy" id="2727404"/>
    <lineage>
        <taxon>Eukaryota</taxon>
        <taxon>Viridiplantae</taxon>
        <taxon>Streptophyta</taxon>
        <taxon>Embryophyta</taxon>
        <taxon>Tracheophyta</taxon>
        <taxon>Spermatophyta</taxon>
        <taxon>Magnoliopsida</taxon>
        <taxon>eudicotyledons</taxon>
        <taxon>Gunneridae</taxon>
        <taxon>Pentapetalae</taxon>
        <taxon>asterids</taxon>
        <taxon>lamiids</taxon>
        <taxon>Lamiales</taxon>
        <taxon>Pedaliaceae</taxon>
        <taxon>Sesamum</taxon>
    </lineage>
</organism>
<reference evidence="8" key="2">
    <citation type="journal article" date="2024" name="Plant">
        <title>Genomic evolution and insights into agronomic trait innovations of Sesamum species.</title>
        <authorList>
            <person name="Miao H."/>
            <person name="Wang L."/>
            <person name="Qu L."/>
            <person name="Liu H."/>
            <person name="Sun Y."/>
            <person name="Le M."/>
            <person name="Wang Q."/>
            <person name="Wei S."/>
            <person name="Zheng Y."/>
            <person name="Lin W."/>
            <person name="Duan Y."/>
            <person name="Cao H."/>
            <person name="Xiong S."/>
            <person name="Wang X."/>
            <person name="Wei L."/>
            <person name="Li C."/>
            <person name="Ma Q."/>
            <person name="Ju M."/>
            <person name="Zhao R."/>
            <person name="Li G."/>
            <person name="Mu C."/>
            <person name="Tian Q."/>
            <person name="Mei H."/>
            <person name="Zhang T."/>
            <person name="Gao T."/>
            <person name="Zhang H."/>
        </authorList>
    </citation>
    <scope>NUCLEOTIDE SEQUENCE</scope>
    <source>
        <strain evidence="8">K16</strain>
    </source>
</reference>
<sequence>MRLIHSLGVEHPQWLGGASVACIAQAEKQQEEVNMPHRMEAWKKIMKTSVGAAMCVVRKRGTSATKDAMASFEPLPFPLIALSNLVGSAIGFLLFTAILSSWALTFAIGGEHVFGHVWKELVMYNVAEKYGLTGWI</sequence>
<keyword evidence="3 7" id="KW-0812">Transmembrane</keyword>
<evidence type="ECO:0000256" key="6">
    <source>
        <dbReference type="ARBA" id="ARBA00023136"/>
    </source>
</evidence>
<evidence type="ECO:0000256" key="1">
    <source>
        <dbReference type="ARBA" id="ARBA00004141"/>
    </source>
</evidence>
<keyword evidence="4" id="KW-0914">Notch signaling pathway</keyword>
<dbReference type="AlphaFoldDB" id="A0AAE2C558"/>
<dbReference type="EMBL" id="JACGWL010000001">
    <property type="protein sequence ID" value="KAK4409517.1"/>
    <property type="molecule type" value="Genomic_DNA"/>
</dbReference>
<evidence type="ECO:0000256" key="3">
    <source>
        <dbReference type="ARBA" id="ARBA00022692"/>
    </source>
</evidence>
<dbReference type="InterPro" id="IPR019379">
    <property type="entry name" value="Gamma_Secretase_Asp_P_PEN2"/>
</dbReference>
<evidence type="ECO:0000313" key="8">
    <source>
        <dbReference type="EMBL" id="KAK4409517.1"/>
    </source>
</evidence>
<dbReference type="GO" id="GO:0007219">
    <property type="term" value="P:Notch signaling pathway"/>
    <property type="evidence" value="ECO:0007669"/>
    <property type="project" value="UniProtKB-KW"/>
</dbReference>
<keyword evidence="5 7" id="KW-1133">Transmembrane helix</keyword>
<keyword evidence="6 7" id="KW-0472">Membrane</keyword>
<comment type="similarity">
    <text evidence="2">Belongs to the PEN-2 family.</text>
</comment>
<dbReference type="PROSITE" id="PS51257">
    <property type="entry name" value="PROKAR_LIPOPROTEIN"/>
    <property type="match status" value="1"/>
</dbReference>
<evidence type="ECO:0000313" key="9">
    <source>
        <dbReference type="Proteomes" id="UP001289374"/>
    </source>
</evidence>